<evidence type="ECO:0000313" key="10">
    <source>
        <dbReference type="Proteomes" id="UP001500171"/>
    </source>
</evidence>
<dbReference type="PANTHER" id="PTHR43705:SF1">
    <property type="entry name" value="HYDROXYACYLGLUTATHIONE HYDROLASE GLOB"/>
    <property type="match status" value="1"/>
</dbReference>
<comment type="caution">
    <text evidence="9">The sequence shown here is derived from an EMBL/GenBank/DDBJ whole genome shotgun (WGS) entry which is preliminary data.</text>
</comment>
<proteinExistence type="inferred from homology"/>
<feature type="domain" description="Metallo-beta-lactamase" evidence="8">
    <location>
        <begin position="15"/>
        <end position="167"/>
    </location>
</feature>
<comment type="cofactor">
    <cofactor evidence="7">
        <name>Zn(2+)</name>
        <dbReference type="ChEBI" id="CHEBI:29105"/>
    </cofactor>
    <text evidence="7">Binds 2 Zn(2+) ions per subunit.</text>
</comment>
<dbReference type="PANTHER" id="PTHR43705">
    <property type="entry name" value="HYDROXYACYLGLUTATHIONE HYDROLASE"/>
    <property type="match status" value="1"/>
</dbReference>
<comment type="similarity">
    <text evidence="3 7">Belongs to the metallo-beta-lactamase superfamily. Glyoxalase II family.</text>
</comment>
<dbReference type="SUPFAM" id="SSF56281">
    <property type="entry name" value="Metallo-hydrolase/oxidoreductase"/>
    <property type="match status" value="1"/>
</dbReference>
<gene>
    <name evidence="7 9" type="primary">gloB</name>
    <name evidence="9" type="ORF">GCM10023211_05550</name>
</gene>
<dbReference type="InterPro" id="IPR017782">
    <property type="entry name" value="Hydroxyacylglutathione_Hdrlase"/>
</dbReference>
<dbReference type="EC" id="3.1.2.6" evidence="7"/>
<comment type="pathway">
    <text evidence="2 7">Secondary metabolite metabolism; methylglyoxal degradation; (R)-lactate from methylglyoxal: step 2/2.</text>
</comment>
<feature type="binding site" evidence="7">
    <location>
        <position position="57"/>
    </location>
    <ligand>
        <name>Zn(2+)</name>
        <dbReference type="ChEBI" id="CHEBI:29105"/>
        <label>1</label>
    </ligand>
</feature>
<dbReference type="HAMAP" id="MF_01374">
    <property type="entry name" value="Glyoxalase_2"/>
    <property type="match status" value="1"/>
</dbReference>
<reference evidence="10" key="1">
    <citation type="journal article" date="2019" name="Int. J. Syst. Evol. Microbiol.">
        <title>The Global Catalogue of Microorganisms (GCM) 10K type strain sequencing project: providing services to taxonomists for standard genome sequencing and annotation.</title>
        <authorList>
            <consortium name="The Broad Institute Genomics Platform"/>
            <consortium name="The Broad Institute Genome Sequencing Center for Infectious Disease"/>
            <person name="Wu L."/>
            <person name="Ma J."/>
        </authorList>
    </citation>
    <scope>NUCLEOTIDE SEQUENCE [LARGE SCALE GENOMIC DNA]</scope>
    <source>
        <strain evidence="10">JCM 18050</strain>
    </source>
</reference>
<accession>A0ABP9N4L0</accession>
<protein>
    <recommendedName>
        <fullName evidence="7">Hydroxyacylglutathione hydrolase</fullName>
        <ecNumber evidence="7">3.1.2.6</ecNumber>
    </recommendedName>
    <alternativeName>
        <fullName evidence="7">Glyoxalase II</fullName>
        <shortName evidence="7">Glx II</shortName>
    </alternativeName>
</protein>
<dbReference type="InterPro" id="IPR050110">
    <property type="entry name" value="Glyoxalase_II_hydrolase"/>
</dbReference>
<dbReference type="InterPro" id="IPR001279">
    <property type="entry name" value="Metallo-B-lactamas"/>
</dbReference>
<feature type="binding site" evidence="7">
    <location>
        <position position="59"/>
    </location>
    <ligand>
        <name>Zn(2+)</name>
        <dbReference type="ChEBI" id="CHEBI:29105"/>
        <label>1</label>
    </ligand>
</feature>
<feature type="binding site" evidence="7">
    <location>
        <position position="129"/>
    </location>
    <ligand>
        <name>Zn(2+)</name>
        <dbReference type="ChEBI" id="CHEBI:29105"/>
        <label>1</label>
    </ligand>
</feature>
<evidence type="ECO:0000256" key="1">
    <source>
        <dbReference type="ARBA" id="ARBA00001623"/>
    </source>
</evidence>
<sequence length="245" mass="28235">MTQQYQLHVIPVLKDNYIWLLENQHRQVVIIDPSEAMPVIDYLSQHQLTPIGILLTHHHQDHIGGVTLLQNTYPKLNAFGPNEINLEINKISSQSHIRIGDMTFDIIAVPGHTLGHLAYYIKPYLFCADTLFSGGCGRIFEGTYQQMFTSLNTLKALPDETIVCPAHEYTLSNLKFACSILPEDKAIHDYYQQVQHLKMTLPTTLEKEKKINLFLRCDESRLQQKFNCQNALALFEFFRSQKDNF</sequence>
<feature type="binding site" evidence="7">
    <location>
        <position position="61"/>
    </location>
    <ligand>
        <name>Zn(2+)</name>
        <dbReference type="ChEBI" id="CHEBI:29105"/>
        <label>2</label>
    </ligand>
</feature>
<dbReference type="SMART" id="SM00849">
    <property type="entry name" value="Lactamase_B"/>
    <property type="match status" value="1"/>
</dbReference>
<dbReference type="InterPro" id="IPR032282">
    <property type="entry name" value="HAGH_C"/>
</dbReference>
<evidence type="ECO:0000259" key="8">
    <source>
        <dbReference type="SMART" id="SM00849"/>
    </source>
</evidence>
<comment type="function">
    <text evidence="7">Thiolesterase that catalyzes the hydrolysis of S-D-lactoyl-glutathione to form glutathione and D-lactic acid.</text>
</comment>
<dbReference type="InterPro" id="IPR035680">
    <property type="entry name" value="Clx_II_MBL"/>
</dbReference>
<keyword evidence="10" id="KW-1185">Reference proteome</keyword>
<dbReference type="GO" id="GO:0016787">
    <property type="term" value="F:hydrolase activity"/>
    <property type="evidence" value="ECO:0007669"/>
    <property type="project" value="UniProtKB-KW"/>
</dbReference>
<comment type="subunit">
    <text evidence="7">Monomer.</text>
</comment>
<evidence type="ECO:0000256" key="3">
    <source>
        <dbReference type="ARBA" id="ARBA00006759"/>
    </source>
</evidence>
<evidence type="ECO:0000313" key="9">
    <source>
        <dbReference type="EMBL" id="GAA5106108.1"/>
    </source>
</evidence>
<feature type="binding site" evidence="7">
    <location>
        <position position="112"/>
    </location>
    <ligand>
        <name>Zn(2+)</name>
        <dbReference type="ChEBI" id="CHEBI:29105"/>
        <label>1</label>
    </ligand>
</feature>
<feature type="binding site" evidence="7">
    <location>
        <position position="167"/>
    </location>
    <ligand>
        <name>Zn(2+)</name>
        <dbReference type="ChEBI" id="CHEBI:29105"/>
        <label>2</label>
    </ligand>
</feature>
<dbReference type="RefSeq" id="WP_345488575.1">
    <property type="nucleotide sequence ID" value="NZ_BAABHY010000001.1"/>
</dbReference>
<evidence type="ECO:0000256" key="6">
    <source>
        <dbReference type="ARBA" id="ARBA00022833"/>
    </source>
</evidence>
<dbReference type="Proteomes" id="UP001500171">
    <property type="component" value="Unassembled WGS sequence"/>
</dbReference>
<comment type="catalytic activity">
    <reaction evidence="1 7">
        <text>an S-(2-hydroxyacyl)glutathione + H2O = a 2-hydroxy carboxylate + glutathione + H(+)</text>
        <dbReference type="Rhea" id="RHEA:21864"/>
        <dbReference type="ChEBI" id="CHEBI:15377"/>
        <dbReference type="ChEBI" id="CHEBI:15378"/>
        <dbReference type="ChEBI" id="CHEBI:57925"/>
        <dbReference type="ChEBI" id="CHEBI:58896"/>
        <dbReference type="ChEBI" id="CHEBI:71261"/>
        <dbReference type="EC" id="3.1.2.6"/>
    </reaction>
</comment>
<dbReference type="Gene3D" id="3.60.15.10">
    <property type="entry name" value="Ribonuclease Z/Hydroxyacylglutathione hydrolase-like"/>
    <property type="match status" value="1"/>
</dbReference>
<evidence type="ECO:0000256" key="2">
    <source>
        <dbReference type="ARBA" id="ARBA00004963"/>
    </source>
</evidence>
<feature type="binding site" evidence="7">
    <location>
        <position position="62"/>
    </location>
    <ligand>
        <name>Zn(2+)</name>
        <dbReference type="ChEBI" id="CHEBI:29105"/>
        <label>2</label>
    </ligand>
</feature>
<dbReference type="NCBIfam" id="TIGR03413">
    <property type="entry name" value="GSH_gloB"/>
    <property type="match status" value="1"/>
</dbReference>
<keyword evidence="4 7" id="KW-0479">Metal-binding</keyword>
<feature type="binding site" evidence="7">
    <location>
        <position position="129"/>
    </location>
    <ligand>
        <name>Zn(2+)</name>
        <dbReference type="ChEBI" id="CHEBI:29105"/>
        <label>2</label>
    </ligand>
</feature>
<keyword evidence="6 7" id="KW-0862">Zinc</keyword>
<dbReference type="InterPro" id="IPR036866">
    <property type="entry name" value="RibonucZ/Hydroxyglut_hydro"/>
</dbReference>
<dbReference type="Pfam" id="PF00753">
    <property type="entry name" value="Lactamase_B"/>
    <property type="match status" value="2"/>
</dbReference>
<dbReference type="CDD" id="cd07723">
    <property type="entry name" value="hydroxyacylglutathione_hydrolase_MBL-fold"/>
    <property type="match status" value="1"/>
</dbReference>
<evidence type="ECO:0000256" key="5">
    <source>
        <dbReference type="ARBA" id="ARBA00022801"/>
    </source>
</evidence>
<evidence type="ECO:0000256" key="4">
    <source>
        <dbReference type="ARBA" id="ARBA00022723"/>
    </source>
</evidence>
<dbReference type="EMBL" id="BAABHY010000001">
    <property type="protein sequence ID" value="GAA5106108.1"/>
    <property type="molecule type" value="Genomic_DNA"/>
</dbReference>
<dbReference type="Pfam" id="PF16123">
    <property type="entry name" value="HAGH_C"/>
    <property type="match status" value="1"/>
</dbReference>
<name>A0ABP9N4L0_9GAMM</name>
<keyword evidence="5 7" id="KW-0378">Hydrolase</keyword>
<dbReference type="PIRSF" id="PIRSF005457">
    <property type="entry name" value="Glx"/>
    <property type="match status" value="1"/>
</dbReference>
<evidence type="ECO:0000256" key="7">
    <source>
        <dbReference type="HAMAP-Rule" id="MF_01374"/>
    </source>
</evidence>
<organism evidence="9 10">
    <name type="scientific">Orbus sasakiae</name>
    <dbReference type="NCBI Taxonomy" id="1078475"/>
    <lineage>
        <taxon>Bacteria</taxon>
        <taxon>Pseudomonadati</taxon>
        <taxon>Pseudomonadota</taxon>
        <taxon>Gammaproteobacteria</taxon>
        <taxon>Orbales</taxon>
        <taxon>Orbaceae</taxon>
        <taxon>Orbus</taxon>
    </lineage>
</organism>